<dbReference type="EMBL" id="SVNY01000003">
    <property type="protein sequence ID" value="MBE6833491.1"/>
    <property type="molecule type" value="Genomic_DNA"/>
</dbReference>
<evidence type="ECO:0000256" key="1">
    <source>
        <dbReference type="ARBA" id="ARBA00001947"/>
    </source>
</evidence>
<dbReference type="SUPFAM" id="SSF56281">
    <property type="entry name" value="Metallo-hydrolase/oxidoreductase"/>
    <property type="match status" value="1"/>
</dbReference>
<evidence type="ECO:0000256" key="3">
    <source>
        <dbReference type="ARBA" id="ARBA00022723"/>
    </source>
</evidence>
<dbReference type="PANTHER" id="PTHR42978">
    <property type="entry name" value="QUORUM-QUENCHING LACTONASE YTNP-RELATED-RELATED"/>
    <property type="match status" value="1"/>
</dbReference>
<evidence type="ECO:0000259" key="6">
    <source>
        <dbReference type="SMART" id="SM00849"/>
    </source>
</evidence>
<dbReference type="GO" id="GO:0016787">
    <property type="term" value="F:hydrolase activity"/>
    <property type="evidence" value="ECO:0007669"/>
    <property type="project" value="UniProtKB-KW"/>
</dbReference>
<dbReference type="GO" id="GO:0046872">
    <property type="term" value="F:metal ion binding"/>
    <property type="evidence" value="ECO:0007669"/>
    <property type="project" value="UniProtKB-KW"/>
</dbReference>
<dbReference type="InterPro" id="IPR051013">
    <property type="entry name" value="MBL_superfamily_lactonases"/>
</dbReference>
<gene>
    <name evidence="7" type="ORF">E7512_07915</name>
</gene>
<proteinExistence type="inferred from homology"/>
<dbReference type="Proteomes" id="UP000754750">
    <property type="component" value="Unassembled WGS sequence"/>
</dbReference>
<dbReference type="AlphaFoldDB" id="A0A928Q410"/>
<reference evidence="7" key="1">
    <citation type="submission" date="2019-04" db="EMBL/GenBank/DDBJ databases">
        <title>Evolution of Biomass-Degrading Anaerobic Consortia Revealed by Metagenomics.</title>
        <authorList>
            <person name="Peng X."/>
        </authorList>
    </citation>
    <scope>NUCLEOTIDE SEQUENCE</scope>
    <source>
        <strain evidence="7">SIG551</strain>
    </source>
</reference>
<organism evidence="7 8">
    <name type="scientific">Faecalispora sporosphaeroides</name>
    <dbReference type="NCBI Taxonomy" id="1549"/>
    <lineage>
        <taxon>Bacteria</taxon>
        <taxon>Bacillati</taxon>
        <taxon>Bacillota</taxon>
        <taxon>Clostridia</taxon>
        <taxon>Eubacteriales</taxon>
        <taxon>Oscillospiraceae</taxon>
        <taxon>Faecalispora</taxon>
    </lineage>
</organism>
<feature type="domain" description="Metallo-beta-lactamase" evidence="6">
    <location>
        <begin position="44"/>
        <end position="233"/>
    </location>
</feature>
<dbReference type="InterPro" id="IPR036866">
    <property type="entry name" value="RibonucZ/Hydroxyglut_hydro"/>
</dbReference>
<keyword evidence="5" id="KW-0862">Zinc</keyword>
<dbReference type="PANTHER" id="PTHR42978:SF7">
    <property type="entry name" value="METALLO-HYDROLASE RV2300C-RELATED"/>
    <property type="match status" value="1"/>
</dbReference>
<name>A0A928Q410_9FIRM</name>
<evidence type="ECO:0000313" key="8">
    <source>
        <dbReference type="Proteomes" id="UP000754750"/>
    </source>
</evidence>
<dbReference type="Pfam" id="PF00753">
    <property type="entry name" value="Lactamase_B"/>
    <property type="match status" value="1"/>
</dbReference>
<comment type="cofactor">
    <cofactor evidence="1">
        <name>Zn(2+)</name>
        <dbReference type="ChEBI" id="CHEBI:29105"/>
    </cofactor>
</comment>
<dbReference type="SMART" id="SM00849">
    <property type="entry name" value="Lactamase_B"/>
    <property type="match status" value="1"/>
</dbReference>
<accession>A0A928Q410</accession>
<keyword evidence="3" id="KW-0479">Metal-binding</keyword>
<comment type="caution">
    <text evidence="7">The sequence shown here is derived from an EMBL/GenBank/DDBJ whole genome shotgun (WGS) entry which is preliminary data.</text>
</comment>
<dbReference type="InterPro" id="IPR001279">
    <property type="entry name" value="Metallo-B-lactamas"/>
</dbReference>
<evidence type="ECO:0000313" key="7">
    <source>
        <dbReference type="EMBL" id="MBE6833491.1"/>
    </source>
</evidence>
<evidence type="ECO:0000256" key="2">
    <source>
        <dbReference type="ARBA" id="ARBA00007749"/>
    </source>
</evidence>
<sequence length="277" mass="31586">MKEKDILRLKALYEKLQNYMDHPWMLKHRPFHVVGDVYFVGNNYVSSFLIDGGKDGLLLIDCAFQETAYLLFDSIRALGFDPANIRRLFLSHGHVDHCGAARLVQEYSGCEVFLGERDHFFFTERPDLILFEKHVPRFRIHHFYEYDRPVVWGSTSVTPVLTPGHTPGTTSFLIHTPYRGDSVTCAMHGGIGINGLSREELTENRLPLSLQQEFLNSLERMKKEKVEVILASHAHQYNMLERAAEDDGTGAAFLDDGTGWSGMMEKHIALVKELMGE</sequence>
<dbReference type="RefSeq" id="WP_326840378.1">
    <property type="nucleotide sequence ID" value="NZ_JBKWRC010000002.1"/>
</dbReference>
<evidence type="ECO:0000256" key="4">
    <source>
        <dbReference type="ARBA" id="ARBA00022801"/>
    </source>
</evidence>
<protein>
    <submittedName>
        <fullName evidence="7">MBL fold metallo-hydrolase</fullName>
    </submittedName>
</protein>
<evidence type="ECO:0000256" key="5">
    <source>
        <dbReference type="ARBA" id="ARBA00022833"/>
    </source>
</evidence>
<dbReference type="Gene3D" id="3.60.15.10">
    <property type="entry name" value="Ribonuclease Z/Hydroxyacylglutathione hydrolase-like"/>
    <property type="match status" value="1"/>
</dbReference>
<keyword evidence="4" id="KW-0378">Hydrolase</keyword>
<comment type="similarity">
    <text evidence="2">Belongs to the metallo-beta-lactamase superfamily.</text>
</comment>